<evidence type="ECO:0000256" key="1">
    <source>
        <dbReference type="ARBA" id="ARBA00004141"/>
    </source>
</evidence>
<evidence type="ECO:0000313" key="10">
    <source>
        <dbReference type="EMBL" id="KAF3964460.1"/>
    </source>
</evidence>
<comment type="caution">
    <text evidence="10">The sequence shown here is derived from an EMBL/GenBank/DDBJ whole genome shotgun (WGS) entry which is preliminary data.</text>
</comment>
<protein>
    <recommendedName>
        <fullName evidence="9">PGG domain-containing protein</fullName>
    </recommendedName>
</protein>
<evidence type="ECO:0000256" key="5">
    <source>
        <dbReference type="ARBA" id="ARBA00023043"/>
    </source>
</evidence>
<comment type="subcellular location">
    <subcellularLocation>
        <location evidence="1">Membrane</location>
        <topology evidence="1">Multi-pass membrane protein</topology>
    </subcellularLocation>
</comment>
<dbReference type="InterPro" id="IPR036770">
    <property type="entry name" value="Ankyrin_rpt-contain_sf"/>
</dbReference>
<dbReference type="OrthoDB" id="598775at2759"/>
<dbReference type="SUPFAM" id="SSF48403">
    <property type="entry name" value="Ankyrin repeat"/>
    <property type="match status" value="1"/>
</dbReference>
<dbReference type="InterPro" id="IPR002110">
    <property type="entry name" value="Ankyrin_rpt"/>
</dbReference>
<dbReference type="Proteomes" id="UP000737018">
    <property type="component" value="Unassembled WGS sequence"/>
</dbReference>
<evidence type="ECO:0000256" key="7">
    <source>
        <dbReference type="PROSITE-ProRule" id="PRU00023"/>
    </source>
</evidence>
<keyword evidence="3" id="KW-0677">Repeat</keyword>
<dbReference type="InterPro" id="IPR026961">
    <property type="entry name" value="PGG_dom"/>
</dbReference>
<keyword evidence="4 8" id="KW-1133">Transmembrane helix</keyword>
<dbReference type="PROSITE" id="PS50297">
    <property type="entry name" value="ANK_REP_REGION"/>
    <property type="match status" value="1"/>
</dbReference>
<organism evidence="10 11">
    <name type="scientific">Castanea mollissima</name>
    <name type="common">Chinese chestnut</name>
    <dbReference type="NCBI Taxonomy" id="60419"/>
    <lineage>
        <taxon>Eukaryota</taxon>
        <taxon>Viridiplantae</taxon>
        <taxon>Streptophyta</taxon>
        <taxon>Embryophyta</taxon>
        <taxon>Tracheophyta</taxon>
        <taxon>Spermatophyta</taxon>
        <taxon>Magnoliopsida</taxon>
        <taxon>eudicotyledons</taxon>
        <taxon>Gunneridae</taxon>
        <taxon>Pentapetalae</taxon>
        <taxon>rosids</taxon>
        <taxon>fabids</taxon>
        <taxon>Fagales</taxon>
        <taxon>Fagaceae</taxon>
        <taxon>Castanea</taxon>
    </lineage>
</organism>
<evidence type="ECO:0000256" key="8">
    <source>
        <dbReference type="SAM" id="Phobius"/>
    </source>
</evidence>
<dbReference type="Pfam" id="PF13962">
    <property type="entry name" value="PGG"/>
    <property type="match status" value="1"/>
</dbReference>
<dbReference type="Gene3D" id="1.25.40.20">
    <property type="entry name" value="Ankyrin repeat-containing domain"/>
    <property type="match status" value="1"/>
</dbReference>
<dbReference type="PANTHER" id="PTHR24186:SF46">
    <property type="entry name" value="PROTEIN ACCELERATED CELL DEATH 6-LIKE"/>
    <property type="match status" value="1"/>
</dbReference>
<dbReference type="Pfam" id="PF12796">
    <property type="entry name" value="Ank_2"/>
    <property type="match status" value="1"/>
</dbReference>
<name>A0A8J4RDE0_9ROSI</name>
<dbReference type="GO" id="GO:0005886">
    <property type="term" value="C:plasma membrane"/>
    <property type="evidence" value="ECO:0007669"/>
    <property type="project" value="TreeGrafter"/>
</dbReference>
<feature type="transmembrane region" description="Helical" evidence="8">
    <location>
        <begin position="233"/>
        <end position="257"/>
    </location>
</feature>
<keyword evidence="6 8" id="KW-0472">Membrane</keyword>
<proteinExistence type="predicted"/>
<feature type="transmembrane region" description="Helical" evidence="8">
    <location>
        <begin position="298"/>
        <end position="323"/>
    </location>
</feature>
<dbReference type="Pfam" id="PF00023">
    <property type="entry name" value="Ank"/>
    <property type="match status" value="1"/>
</dbReference>
<dbReference type="PANTHER" id="PTHR24186">
    <property type="entry name" value="PROTEIN PHOSPHATASE 1 REGULATORY SUBUNIT"/>
    <property type="match status" value="1"/>
</dbReference>
<dbReference type="EMBL" id="JRKL02001360">
    <property type="protein sequence ID" value="KAF3964460.1"/>
    <property type="molecule type" value="Genomic_DNA"/>
</dbReference>
<dbReference type="PROSITE" id="PS50088">
    <property type="entry name" value="ANK_REPEAT"/>
    <property type="match status" value="1"/>
</dbReference>
<keyword evidence="2 8" id="KW-0812">Transmembrane</keyword>
<evidence type="ECO:0000256" key="3">
    <source>
        <dbReference type="ARBA" id="ARBA00022737"/>
    </source>
</evidence>
<sequence length="357" mass="39683">MGYLEGVRNLLGKNTSTAIERDKVGFFPIHMASAKGHVHVIQELLQHWPYVEEMQNSKGQNILHVAATSGKLNVIKYILETPGLESLINERDKDGNTPLHLATMHWHPKLVSALTWDKKVDLRLVNNDGLTALDNAECYMENSSTFRQRLTWTALKAAGVPRNPNASAKKQVSNWSELQSTDNYKDRVNTLLLVSTLVATVTFAAGFTIPGGYNSSGEDQGMATMISNNVFHAFIFCNTIAMFSFIFVAVTLIWAQLGDIRLVLIALRAALLLLGVALATMSLAFLFGIYLVVSKLSWLANAIMIMGLVFLVAFLSLYFFLCFPMSSSNRIMRYISYYPFCLMLVVTGSAADNDFEE</sequence>
<evidence type="ECO:0000256" key="4">
    <source>
        <dbReference type="ARBA" id="ARBA00022989"/>
    </source>
</evidence>
<dbReference type="SMART" id="SM00248">
    <property type="entry name" value="ANK"/>
    <property type="match status" value="3"/>
</dbReference>
<gene>
    <name evidence="10" type="ORF">CMV_011250</name>
</gene>
<feature type="transmembrane region" description="Helical" evidence="8">
    <location>
        <begin position="269"/>
        <end position="292"/>
    </location>
</feature>
<dbReference type="AlphaFoldDB" id="A0A8J4RDE0"/>
<feature type="domain" description="PGG" evidence="9">
    <location>
        <begin position="183"/>
        <end position="292"/>
    </location>
</feature>
<feature type="transmembrane region" description="Helical" evidence="8">
    <location>
        <begin position="335"/>
        <end position="351"/>
    </location>
</feature>
<feature type="repeat" description="ANK" evidence="7">
    <location>
        <begin position="58"/>
        <end position="80"/>
    </location>
</feature>
<keyword evidence="11" id="KW-1185">Reference proteome</keyword>
<accession>A0A8J4RDE0</accession>
<keyword evidence="5 7" id="KW-0040">ANK repeat</keyword>
<evidence type="ECO:0000313" key="11">
    <source>
        <dbReference type="Proteomes" id="UP000737018"/>
    </source>
</evidence>
<evidence type="ECO:0000256" key="6">
    <source>
        <dbReference type="ARBA" id="ARBA00023136"/>
    </source>
</evidence>
<evidence type="ECO:0000259" key="9">
    <source>
        <dbReference type="Pfam" id="PF13962"/>
    </source>
</evidence>
<reference evidence="10" key="1">
    <citation type="submission" date="2020-03" db="EMBL/GenBank/DDBJ databases">
        <title>Castanea mollissima Vanexum genome sequencing.</title>
        <authorList>
            <person name="Staton M."/>
        </authorList>
    </citation>
    <scope>NUCLEOTIDE SEQUENCE</scope>
    <source>
        <tissue evidence="10">Leaf</tissue>
    </source>
</reference>
<feature type="transmembrane region" description="Helical" evidence="8">
    <location>
        <begin position="191"/>
        <end position="213"/>
    </location>
</feature>
<evidence type="ECO:0000256" key="2">
    <source>
        <dbReference type="ARBA" id="ARBA00022692"/>
    </source>
</evidence>